<dbReference type="PANTHER" id="PTHR38733">
    <property type="entry name" value="PROTEIN MCRC"/>
    <property type="match status" value="1"/>
</dbReference>
<evidence type="ECO:0008006" key="3">
    <source>
        <dbReference type="Google" id="ProtNLM"/>
    </source>
</evidence>
<keyword evidence="2" id="KW-1185">Reference proteome</keyword>
<organism evidence="1 2">
    <name type="scientific">Paenibacillus allorhizosphaerae</name>
    <dbReference type="NCBI Taxonomy" id="2849866"/>
    <lineage>
        <taxon>Bacteria</taxon>
        <taxon>Bacillati</taxon>
        <taxon>Bacillota</taxon>
        <taxon>Bacilli</taxon>
        <taxon>Bacillales</taxon>
        <taxon>Paenibacillaceae</taxon>
        <taxon>Paenibacillus</taxon>
    </lineage>
</organism>
<dbReference type="Proteomes" id="UP000730618">
    <property type="component" value="Unassembled WGS sequence"/>
</dbReference>
<sequence length="419" mass="48154">MSNVVIVREAFDWLEVQPDSSFTEEDMKELIAYMSRVYPKLEWLELGFNRVKFINIVGTIRLSRVQIDIIPKLQLGEEEGRLALLNMLGICGYVPYTMGPASASVQVIEVDLLSWIAAGFCMQLEKQLKRGVAADYVEVEENSLHLKGRLMISKHLQLNAADKTRVYCSFDERTTAIPLNLVFCKTLAVLKRKMFDPAIRKKLLQLSGYLEDLDEPGDIKDMLNQVQFDRQTSRFEPAFRLAKLILSQLSVLHRGTKEECFSFLFEVHSLYEMYVGRVLQQMPLGSDAVVWLQHDEVKLLKNEDSGRDNIQLIPDIVLGERQENGAEVWTIIMDTKWKAATKYQQDDIYQMYAYVTGYPNAKSALLLYPATDIPDPSRNWTLAADSGKRIRMRTIRINHWKDTQEDLQGILEEAGWNLC</sequence>
<evidence type="ECO:0000313" key="2">
    <source>
        <dbReference type="Proteomes" id="UP000730618"/>
    </source>
</evidence>
<dbReference type="EMBL" id="CAJVCE010000016">
    <property type="protein sequence ID" value="CAG7651784.1"/>
    <property type="molecule type" value="Genomic_DNA"/>
</dbReference>
<name>A0ABN7TVK0_9BACL</name>
<dbReference type="Pfam" id="PF10117">
    <property type="entry name" value="McrBC"/>
    <property type="match status" value="1"/>
</dbReference>
<accession>A0ABN7TVK0</accession>
<protein>
    <recommendedName>
        <fullName evidence="3">Restriction endonuclease</fullName>
    </recommendedName>
</protein>
<reference evidence="1 2" key="1">
    <citation type="submission" date="2021-06" db="EMBL/GenBank/DDBJ databases">
        <authorList>
            <person name="Criscuolo A."/>
        </authorList>
    </citation>
    <scope>NUCLEOTIDE SEQUENCE [LARGE SCALE GENOMIC DNA]</scope>
    <source>
        <strain evidence="2">CIP 111802</strain>
    </source>
</reference>
<proteinExistence type="predicted"/>
<gene>
    <name evidence="1" type="ORF">PAECIP111802_05069</name>
</gene>
<dbReference type="PANTHER" id="PTHR38733:SF1">
    <property type="entry name" value="TYPE IV METHYL-DIRECTED RESTRICTION ENZYME ECOKMCRBC"/>
    <property type="match status" value="1"/>
</dbReference>
<comment type="caution">
    <text evidence="1">The sequence shown here is derived from an EMBL/GenBank/DDBJ whole genome shotgun (WGS) entry which is preliminary data.</text>
</comment>
<evidence type="ECO:0000313" key="1">
    <source>
        <dbReference type="EMBL" id="CAG7651784.1"/>
    </source>
</evidence>
<dbReference type="RefSeq" id="WP_218101295.1">
    <property type="nucleotide sequence ID" value="NZ_CAJVCE010000016.1"/>
</dbReference>
<dbReference type="InterPro" id="IPR019292">
    <property type="entry name" value="McrC"/>
</dbReference>